<dbReference type="GeneID" id="58089754"/>
<dbReference type="EMBL" id="CP041722">
    <property type="protein sequence ID" value="QEX38918.1"/>
    <property type="molecule type" value="Genomic_DNA"/>
</dbReference>
<dbReference type="EMBL" id="SCHB01000004">
    <property type="protein sequence ID" value="TBW72199.1"/>
    <property type="molecule type" value="Genomic_DNA"/>
</dbReference>
<dbReference type="GO" id="GO:0042602">
    <property type="term" value="F:riboflavin reductase (NADPH) activity"/>
    <property type="evidence" value="ECO:0007669"/>
    <property type="project" value="TreeGrafter"/>
</dbReference>
<dbReference type="EMBL" id="LRQI01000077">
    <property type="protein sequence ID" value="KXA37330.1"/>
    <property type="molecule type" value="Genomic_DNA"/>
</dbReference>
<dbReference type="PANTHER" id="PTHR43355:SF2">
    <property type="entry name" value="FLAVIN REDUCTASE (NADPH)"/>
    <property type="match status" value="1"/>
</dbReference>
<dbReference type="OMA" id="NENTYMG"/>
<evidence type="ECO:0000259" key="2">
    <source>
        <dbReference type="Pfam" id="PF13460"/>
    </source>
</evidence>
<reference evidence="5 7" key="2">
    <citation type="journal article" date="2019" name="Sci. Transl. Med.">
        <title>Quorum sensing between bacterial species on the skin protects against epidermal injury in atopic dermatitis.</title>
        <authorList>
            <person name="Williams M.R."/>
        </authorList>
    </citation>
    <scope>NUCLEOTIDE SEQUENCE [LARGE SCALE GENOMIC DNA]</scope>
    <source>
        <strain evidence="5 7">E7</strain>
    </source>
</reference>
<evidence type="ECO:0000313" key="3">
    <source>
        <dbReference type="EMBL" id="KXA37330.1"/>
    </source>
</evidence>
<dbReference type="PANTHER" id="PTHR43355">
    <property type="entry name" value="FLAVIN REDUCTASE (NADPH)"/>
    <property type="match status" value="1"/>
</dbReference>
<evidence type="ECO:0000256" key="1">
    <source>
        <dbReference type="SAM" id="MobiDB-lite"/>
    </source>
</evidence>
<evidence type="ECO:0000313" key="4">
    <source>
        <dbReference type="EMBL" id="QEX38918.1"/>
    </source>
</evidence>
<dbReference type="RefSeq" id="WP_002459105.1">
    <property type="nucleotide sequence ID" value="NZ_AP021848.1"/>
</dbReference>
<dbReference type="SUPFAM" id="SSF51735">
    <property type="entry name" value="NAD(P)-binding Rossmann-fold domains"/>
    <property type="match status" value="1"/>
</dbReference>
<dbReference type="STRING" id="28035.B6N84_07055"/>
<evidence type="ECO:0000313" key="7">
    <source>
        <dbReference type="Proteomes" id="UP000293637"/>
    </source>
</evidence>
<sequence length="211" mass="23653">MKTVLIIGANGKVSIEATKIFLENTTYNVDLFLRNAHRIPDYRSNRITVYEGDAKNEQDIVKALDKVDVVFASLSGSMDAEATAIVNAMAQKNVSRLIFIAAPGIYDELPDKFNQFNKEQFGNKLLKYRKAADIIEASNLDYTIIRPAWFTFKNETDYEVTQKGEQFKGTEVSRKSVANLAVKIAKNPSLHSKENIGVNKPNTDGDKPAWM</sequence>
<protein>
    <submittedName>
        <fullName evidence="5">SDR family oxidoreductase</fullName>
    </submittedName>
</protein>
<reference evidence="4 8" key="3">
    <citation type="submission" date="2019-07" db="EMBL/GenBank/DDBJ databases">
        <title>Comparative genome analysis of staphylococcus lugdunensis shows clonal complex-dependent diversity of the putative virulence factor, ess/type vii locus.</title>
        <authorList>
            <person name="Lebeurre J."/>
            <person name="Dahyot S."/>
            <person name="Diene S."/>
            <person name="Paulay A."/>
            <person name="Aubourg M."/>
            <person name="Argemi X."/>
            <person name="Giard J.-C."/>
            <person name="Tournier I."/>
            <person name="Francois P."/>
            <person name="Pestel-Caron M."/>
        </authorList>
    </citation>
    <scope>NUCLEOTIDE SEQUENCE [LARGE SCALE GENOMIC DNA]</scope>
    <source>
        <strain evidence="4 8">SL13</strain>
    </source>
</reference>
<dbReference type="GO" id="GO:0004074">
    <property type="term" value="F:biliverdin reductase [NAD(P)H] activity"/>
    <property type="evidence" value="ECO:0007669"/>
    <property type="project" value="TreeGrafter"/>
</dbReference>
<dbReference type="AlphaFoldDB" id="A0A133Q389"/>
<dbReference type="CDD" id="cd05267">
    <property type="entry name" value="SDR_a6"/>
    <property type="match status" value="1"/>
</dbReference>
<dbReference type="Gene3D" id="3.40.50.720">
    <property type="entry name" value="NAD(P)-binding Rossmann-like Domain"/>
    <property type="match status" value="1"/>
</dbReference>
<gene>
    <name evidence="5" type="ORF">EQ812_07940</name>
    <name evidence="4" type="ORF">FO454_08495</name>
    <name evidence="3" type="ORF">HMPREF3225_01811</name>
</gene>
<dbReference type="Proteomes" id="UP000070063">
    <property type="component" value="Unassembled WGS sequence"/>
</dbReference>
<dbReference type="InterPro" id="IPR036291">
    <property type="entry name" value="NAD(P)-bd_dom_sf"/>
</dbReference>
<accession>A0A133Q389</accession>
<evidence type="ECO:0000313" key="5">
    <source>
        <dbReference type="EMBL" id="TBW72199.1"/>
    </source>
</evidence>
<dbReference type="eggNOG" id="COG0702">
    <property type="taxonomic scope" value="Bacteria"/>
</dbReference>
<name>A0A133Q389_STALU</name>
<dbReference type="InterPro" id="IPR051606">
    <property type="entry name" value="Polyketide_Oxido-like"/>
</dbReference>
<dbReference type="Proteomes" id="UP000325462">
    <property type="component" value="Chromosome"/>
</dbReference>
<keyword evidence="8" id="KW-1185">Reference proteome</keyword>
<dbReference type="InterPro" id="IPR016040">
    <property type="entry name" value="NAD(P)-bd_dom"/>
</dbReference>
<organism evidence="5 7">
    <name type="scientific">Staphylococcus lugdunensis</name>
    <dbReference type="NCBI Taxonomy" id="28035"/>
    <lineage>
        <taxon>Bacteria</taxon>
        <taxon>Bacillati</taxon>
        <taxon>Bacillota</taxon>
        <taxon>Bacilli</taxon>
        <taxon>Bacillales</taxon>
        <taxon>Staphylococcaceae</taxon>
        <taxon>Staphylococcus</taxon>
    </lineage>
</organism>
<dbReference type="Proteomes" id="UP000293637">
    <property type="component" value="Unassembled WGS sequence"/>
</dbReference>
<reference evidence="3 6" key="1">
    <citation type="submission" date="2016-01" db="EMBL/GenBank/DDBJ databases">
        <authorList>
            <person name="Mitreva M."/>
            <person name="Pepin K.H."/>
            <person name="Mihindukulasuriya K.A."/>
            <person name="Fulton R."/>
            <person name="Fronick C."/>
            <person name="O'Laughlin M."/>
            <person name="Miner T."/>
            <person name="Herter B."/>
            <person name="Rosa B.A."/>
            <person name="Cordes M."/>
            <person name="Tomlinson C."/>
            <person name="Wollam A."/>
            <person name="Palsikar V.B."/>
            <person name="Mardis E.R."/>
            <person name="Wilson R.K."/>
        </authorList>
    </citation>
    <scope>NUCLEOTIDE SEQUENCE [LARGE SCALE GENOMIC DNA]</scope>
    <source>
        <strain evidence="3 6">MJR7738</strain>
    </source>
</reference>
<evidence type="ECO:0000313" key="6">
    <source>
        <dbReference type="Proteomes" id="UP000070063"/>
    </source>
</evidence>
<dbReference type="Pfam" id="PF13460">
    <property type="entry name" value="NAD_binding_10"/>
    <property type="match status" value="1"/>
</dbReference>
<feature type="domain" description="NAD(P)-binding" evidence="2">
    <location>
        <begin position="8"/>
        <end position="188"/>
    </location>
</feature>
<proteinExistence type="predicted"/>
<evidence type="ECO:0000313" key="8">
    <source>
        <dbReference type="Proteomes" id="UP000325462"/>
    </source>
</evidence>
<feature type="region of interest" description="Disordered" evidence="1">
    <location>
        <begin position="192"/>
        <end position="211"/>
    </location>
</feature>